<gene>
    <name evidence="3" type="ORF">LSG31_12525</name>
</gene>
<reference evidence="3" key="1">
    <citation type="submission" date="2021-12" db="EMBL/GenBank/DDBJ databases">
        <title>Alicyclobacillaceae gen. nov., sp. nov., isolated from chalcocite enrichment system.</title>
        <authorList>
            <person name="Jiang Z."/>
        </authorList>
    </citation>
    <scope>NUCLEOTIDE SEQUENCE</scope>
    <source>
        <strain evidence="3">MYW30-H2</strain>
    </source>
</reference>
<evidence type="ECO:0000313" key="3">
    <source>
        <dbReference type="EMBL" id="UOF88770.1"/>
    </source>
</evidence>
<dbReference type="InterPro" id="IPR007210">
    <property type="entry name" value="ABC_Gly_betaine_transp_sub-bd"/>
</dbReference>
<dbReference type="Gene3D" id="3.40.190.120">
    <property type="entry name" value="Osmoprotection protein (prox), domain 2"/>
    <property type="match status" value="1"/>
</dbReference>
<dbReference type="EMBL" id="CP089291">
    <property type="protein sequence ID" value="UOF88770.1"/>
    <property type="molecule type" value="Genomic_DNA"/>
</dbReference>
<keyword evidence="1" id="KW-0732">Signal</keyword>
<sequence>MKKAVLSVLLVGLGATAVAGCGTQSISNSGGTSQSKPTIIVGSKSFTENILVGDMMYDLLKQGLPNAAIQNKQNLGGTMVPWNALQSGQLSMYTEYTGTGLIDILKQPVSHDANYTYNYVSQQYPQKFKIDWMKPLGFNDTYAIAVPKAFAEKYNLKTISDLAKVENQVTFGAEPEFFSRPDGYAGLTKAYGLKFVSTKEINVGLKYEAVKKGDVQAIDVFSTDGQLIKYNMVVLKDDKNFYPPYYAAPIVREDIIKAYPQIPDILNQLAGKITNKQMQQMNYDVDVKHESADTVAKKFLQQAGLLK</sequence>
<feature type="signal peptide" evidence="1">
    <location>
        <begin position="1"/>
        <end position="19"/>
    </location>
</feature>
<dbReference type="PROSITE" id="PS51257">
    <property type="entry name" value="PROKAR_LIPOPROTEIN"/>
    <property type="match status" value="1"/>
</dbReference>
<evidence type="ECO:0000256" key="1">
    <source>
        <dbReference type="SAM" id="SignalP"/>
    </source>
</evidence>
<keyword evidence="4" id="KW-1185">Reference proteome</keyword>
<dbReference type="CDD" id="cd13528">
    <property type="entry name" value="PBP2_osmoprotectants"/>
    <property type="match status" value="1"/>
</dbReference>
<dbReference type="Gene3D" id="3.40.190.10">
    <property type="entry name" value="Periplasmic binding protein-like II"/>
    <property type="match status" value="1"/>
</dbReference>
<proteinExistence type="predicted"/>
<dbReference type="RefSeq" id="WP_347435449.1">
    <property type="nucleotide sequence ID" value="NZ_CP089291.1"/>
</dbReference>
<protein>
    <submittedName>
        <fullName evidence="3">Glycine/betaine ABC transporter substrate-binding protein</fullName>
    </submittedName>
</protein>
<accession>A0ABY4CLS4</accession>
<evidence type="ECO:0000259" key="2">
    <source>
        <dbReference type="Pfam" id="PF04069"/>
    </source>
</evidence>
<dbReference type="SUPFAM" id="SSF53850">
    <property type="entry name" value="Periplasmic binding protein-like II"/>
    <property type="match status" value="1"/>
</dbReference>
<dbReference type="Proteomes" id="UP000830167">
    <property type="component" value="Chromosome"/>
</dbReference>
<organism evidence="3 4">
    <name type="scientific">Fodinisporobacter ferrooxydans</name>
    <dbReference type="NCBI Taxonomy" id="2901836"/>
    <lineage>
        <taxon>Bacteria</taxon>
        <taxon>Bacillati</taxon>
        <taxon>Bacillota</taxon>
        <taxon>Bacilli</taxon>
        <taxon>Bacillales</taxon>
        <taxon>Alicyclobacillaceae</taxon>
        <taxon>Fodinisporobacter</taxon>
    </lineage>
</organism>
<feature type="domain" description="ABC-type glycine betaine transport system substrate-binding" evidence="2">
    <location>
        <begin position="38"/>
        <end position="302"/>
    </location>
</feature>
<evidence type="ECO:0000313" key="4">
    <source>
        <dbReference type="Proteomes" id="UP000830167"/>
    </source>
</evidence>
<dbReference type="Pfam" id="PF04069">
    <property type="entry name" value="OpuAC"/>
    <property type="match status" value="1"/>
</dbReference>
<feature type="chain" id="PRO_5046682204" evidence="1">
    <location>
        <begin position="20"/>
        <end position="307"/>
    </location>
</feature>
<name>A0ABY4CLS4_9BACL</name>